<evidence type="ECO:0000313" key="3">
    <source>
        <dbReference type="Proteomes" id="UP000509371"/>
    </source>
</evidence>
<dbReference type="KEGG" id="mpri:MP3633_2879"/>
<protein>
    <submittedName>
        <fullName evidence="2">Putative transmembrane protein</fullName>
    </submittedName>
</protein>
<keyword evidence="1" id="KW-0472">Membrane</keyword>
<feature type="transmembrane region" description="Helical" evidence="1">
    <location>
        <begin position="6"/>
        <end position="26"/>
    </location>
</feature>
<evidence type="ECO:0000313" key="2">
    <source>
        <dbReference type="EMBL" id="QKK81606.1"/>
    </source>
</evidence>
<organism evidence="2 3">
    <name type="scientific">Marinomonas primoryensis</name>
    <dbReference type="NCBI Taxonomy" id="178399"/>
    <lineage>
        <taxon>Bacteria</taxon>
        <taxon>Pseudomonadati</taxon>
        <taxon>Pseudomonadota</taxon>
        <taxon>Gammaproteobacteria</taxon>
        <taxon>Oceanospirillales</taxon>
        <taxon>Oceanospirillaceae</taxon>
        <taxon>Marinomonas</taxon>
    </lineage>
</organism>
<dbReference type="AlphaFoldDB" id="A0A859CY46"/>
<dbReference type="RefSeq" id="WP_176336030.1">
    <property type="nucleotide sequence ID" value="NZ_BAAAEF010000028.1"/>
</dbReference>
<dbReference type="Proteomes" id="UP000509371">
    <property type="component" value="Chromosome"/>
</dbReference>
<name>A0A859CY46_9GAMM</name>
<sequence length="141" mass="16802">MSDSGVNYIAWWGAILSTLLACIKVWEIWSNRFRIDIGHNFTSDPIQGNDILIRNLSSKPIILEYWELHYCSRWWPFRKFEEFESPGPDACDSRIDAHSSKTLPFRGQYHFNWSNTFLKGRSIYIKIYIAGRKPFYRKVFR</sequence>
<accession>A0A859CY46</accession>
<gene>
    <name evidence="2" type="ORF">MP3633_2879</name>
</gene>
<keyword evidence="1 2" id="KW-0812">Transmembrane</keyword>
<keyword evidence="1" id="KW-1133">Transmembrane helix</keyword>
<dbReference type="EMBL" id="CP054301">
    <property type="protein sequence ID" value="QKK81606.1"/>
    <property type="molecule type" value="Genomic_DNA"/>
</dbReference>
<evidence type="ECO:0000256" key="1">
    <source>
        <dbReference type="SAM" id="Phobius"/>
    </source>
</evidence>
<proteinExistence type="predicted"/>
<reference evidence="2 3" key="1">
    <citation type="submission" date="2020-06" db="EMBL/GenBank/DDBJ databases">
        <authorList>
            <person name="Voronona O.L."/>
            <person name="Aksenova E.I."/>
            <person name="Kunda M.S."/>
            <person name="Semenov A.N."/>
            <person name="Ryzhova N."/>
        </authorList>
    </citation>
    <scope>NUCLEOTIDE SEQUENCE [LARGE SCALE GENOMIC DNA]</scope>
    <source>
        <strain evidence="2 3">MPKMM3633</strain>
    </source>
</reference>